<accession>A0AAV7UJ67</accession>
<evidence type="ECO:0000256" key="1">
    <source>
        <dbReference type="SAM" id="MobiDB-lite"/>
    </source>
</evidence>
<protein>
    <submittedName>
        <fullName evidence="2">Uncharacterized protein</fullName>
    </submittedName>
</protein>
<evidence type="ECO:0000313" key="3">
    <source>
        <dbReference type="Proteomes" id="UP001066276"/>
    </source>
</evidence>
<evidence type="ECO:0000313" key="2">
    <source>
        <dbReference type="EMBL" id="KAJ1188049.1"/>
    </source>
</evidence>
<keyword evidence="3" id="KW-1185">Reference proteome</keyword>
<feature type="region of interest" description="Disordered" evidence="1">
    <location>
        <begin position="1"/>
        <end position="30"/>
    </location>
</feature>
<dbReference type="EMBL" id="JANPWB010000005">
    <property type="protein sequence ID" value="KAJ1188049.1"/>
    <property type="molecule type" value="Genomic_DNA"/>
</dbReference>
<name>A0AAV7UJ67_PLEWA</name>
<organism evidence="2 3">
    <name type="scientific">Pleurodeles waltl</name>
    <name type="common">Iberian ribbed newt</name>
    <dbReference type="NCBI Taxonomy" id="8319"/>
    <lineage>
        <taxon>Eukaryota</taxon>
        <taxon>Metazoa</taxon>
        <taxon>Chordata</taxon>
        <taxon>Craniata</taxon>
        <taxon>Vertebrata</taxon>
        <taxon>Euteleostomi</taxon>
        <taxon>Amphibia</taxon>
        <taxon>Batrachia</taxon>
        <taxon>Caudata</taxon>
        <taxon>Salamandroidea</taxon>
        <taxon>Salamandridae</taxon>
        <taxon>Pleurodelinae</taxon>
        <taxon>Pleurodeles</taxon>
    </lineage>
</organism>
<proteinExistence type="predicted"/>
<dbReference type="Proteomes" id="UP001066276">
    <property type="component" value="Chromosome 3_1"/>
</dbReference>
<gene>
    <name evidence="2" type="ORF">NDU88_004814</name>
</gene>
<comment type="caution">
    <text evidence="2">The sequence shown here is derived from an EMBL/GenBank/DDBJ whole genome shotgun (WGS) entry which is preliminary data.</text>
</comment>
<dbReference type="AlphaFoldDB" id="A0AAV7UJ67"/>
<reference evidence="2" key="1">
    <citation type="journal article" date="2022" name="bioRxiv">
        <title>Sequencing and chromosome-scale assembly of the giantPleurodeles waltlgenome.</title>
        <authorList>
            <person name="Brown T."/>
            <person name="Elewa A."/>
            <person name="Iarovenko S."/>
            <person name="Subramanian E."/>
            <person name="Araus A.J."/>
            <person name="Petzold A."/>
            <person name="Susuki M."/>
            <person name="Suzuki K.-i.T."/>
            <person name="Hayashi T."/>
            <person name="Toyoda A."/>
            <person name="Oliveira C."/>
            <person name="Osipova E."/>
            <person name="Leigh N.D."/>
            <person name="Simon A."/>
            <person name="Yun M.H."/>
        </authorList>
    </citation>
    <scope>NUCLEOTIDE SEQUENCE</scope>
    <source>
        <strain evidence="2">20211129_DDA</strain>
        <tissue evidence="2">Liver</tissue>
    </source>
</reference>
<sequence length="116" mass="12466">MPTPGSAHRSAQSLGPCPLKRAEDKDPRAGLGSAAILSSRPIVLQPPSGFRGRRIPAAQCFCHEGRRGGAYPNRVSCEERGNVWGTGQNMLTRRFPLPYPQALSALAVASLRCSIR</sequence>